<dbReference type="InterPro" id="IPR018200">
    <property type="entry name" value="USP_CS"/>
</dbReference>
<keyword evidence="6 7" id="KW-0788">Thiol protease</keyword>
<evidence type="ECO:0000256" key="5">
    <source>
        <dbReference type="ARBA" id="ARBA00022801"/>
    </source>
</evidence>
<evidence type="ECO:0000313" key="10">
    <source>
        <dbReference type="Proteomes" id="UP000694844"/>
    </source>
</evidence>
<dbReference type="GO" id="GO:0016579">
    <property type="term" value="P:protein deubiquitination"/>
    <property type="evidence" value="ECO:0007669"/>
    <property type="project" value="InterPro"/>
</dbReference>
<keyword evidence="8" id="KW-0812">Transmembrane</keyword>
<evidence type="ECO:0000256" key="8">
    <source>
        <dbReference type="SAM" id="Phobius"/>
    </source>
</evidence>
<evidence type="ECO:0000256" key="7">
    <source>
        <dbReference type="RuleBase" id="RU366025"/>
    </source>
</evidence>
<dbReference type="InterPro" id="IPR028889">
    <property type="entry name" value="USP"/>
</dbReference>
<keyword evidence="10" id="KW-1185">Reference proteome</keyword>
<dbReference type="AlphaFoldDB" id="A0A8B8E6R9"/>
<dbReference type="InterPro" id="IPR038765">
    <property type="entry name" value="Papain-like_cys_pep_sf"/>
</dbReference>
<keyword evidence="4 7" id="KW-0833">Ubl conjugation pathway</keyword>
<keyword evidence="8" id="KW-1133">Transmembrane helix</keyword>
<evidence type="ECO:0000313" key="11">
    <source>
        <dbReference type="RefSeq" id="XP_022335384.1"/>
    </source>
</evidence>
<dbReference type="PANTHER" id="PTHR24006">
    <property type="entry name" value="UBIQUITIN CARBOXYL-TERMINAL HYDROLASE"/>
    <property type="match status" value="1"/>
</dbReference>
<dbReference type="GO" id="GO:0005829">
    <property type="term" value="C:cytosol"/>
    <property type="evidence" value="ECO:0007669"/>
    <property type="project" value="TreeGrafter"/>
</dbReference>
<dbReference type="Proteomes" id="UP000694844">
    <property type="component" value="Chromosome 5"/>
</dbReference>
<dbReference type="PROSITE" id="PS00973">
    <property type="entry name" value="USP_2"/>
    <property type="match status" value="1"/>
</dbReference>
<evidence type="ECO:0000256" key="6">
    <source>
        <dbReference type="ARBA" id="ARBA00022807"/>
    </source>
</evidence>
<dbReference type="GeneID" id="111132041"/>
<accession>A0A8B8E6R9</accession>
<dbReference type="GO" id="GO:0004843">
    <property type="term" value="F:cysteine-type deubiquitinase activity"/>
    <property type="evidence" value="ECO:0007669"/>
    <property type="project" value="UniProtKB-UniRule"/>
</dbReference>
<evidence type="ECO:0000256" key="3">
    <source>
        <dbReference type="ARBA" id="ARBA00022670"/>
    </source>
</evidence>
<dbReference type="PROSITE" id="PS00972">
    <property type="entry name" value="USP_1"/>
    <property type="match status" value="1"/>
</dbReference>
<comment type="catalytic activity">
    <reaction evidence="1 7">
        <text>Thiol-dependent hydrolysis of ester, thioester, amide, peptide and isopeptide bonds formed by the C-terminal Gly of ubiquitin (a 76-residue protein attached to proteins as an intracellular targeting signal).</text>
        <dbReference type="EC" id="3.4.19.12"/>
    </reaction>
</comment>
<dbReference type="InterPro" id="IPR050164">
    <property type="entry name" value="Peptidase_C19"/>
</dbReference>
<evidence type="ECO:0000256" key="4">
    <source>
        <dbReference type="ARBA" id="ARBA00022786"/>
    </source>
</evidence>
<dbReference type="CDD" id="cd02257">
    <property type="entry name" value="Peptidase_C19"/>
    <property type="match status" value="1"/>
</dbReference>
<gene>
    <name evidence="11" type="primary">LOC111132041</name>
</gene>
<dbReference type="InterPro" id="IPR001394">
    <property type="entry name" value="Peptidase_C19_UCH"/>
</dbReference>
<keyword evidence="8" id="KW-0472">Membrane</keyword>
<feature type="transmembrane region" description="Helical" evidence="8">
    <location>
        <begin position="6"/>
        <end position="23"/>
    </location>
</feature>
<dbReference type="GO" id="GO:0005634">
    <property type="term" value="C:nucleus"/>
    <property type="evidence" value="ECO:0007669"/>
    <property type="project" value="TreeGrafter"/>
</dbReference>
<evidence type="ECO:0000259" key="9">
    <source>
        <dbReference type="PROSITE" id="PS50235"/>
    </source>
</evidence>
<name>A0A8B8E6R9_CRAVI</name>
<dbReference type="PROSITE" id="PS50235">
    <property type="entry name" value="USP_3"/>
    <property type="match status" value="1"/>
</dbReference>
<dbReference type="RefSeq" id="XP_022335384.1">
    <property type="nucleotide sequence ID" value="XM_022479676.1"/>
</dbReference>
<evidence type="ECO:0000256" key="1">
    <source>
        <dbReference type="ARBA" id="ARBA00000707"/>
    </source>
</evidence>
<dbReference type="SUPFAM" id="SSF54001">
    <property type="entry name" value="Cysteine proteinases"/>
    <property type="match status" value="1"/>
</dbReference>
<dbReference type="KEGG" id="cvn:111132041"/>
<keyword evidence="3 7" id="KW-0645">Protease</keyword>
<feature type="domain" description="USP" evidence="9">
    <location>
        <begin position="36"/>
        <end position="463"/>
    </location>
</feature>
<proteinExistence type="inferred from homology"/>
<keyword evidence="5 7" id="KW-0378">Hydrolase</keyword>
<dbReference type="PANTHER" id="PTHR24006:SF888">
    <property type="entry name" value="UBIQUITIN CARBOXYL-TERMINAL HYDROLASE 30"/>
    <property type="match status" value="1"/>
</dbReference>
<dbReference type="GO" id="GO:0006508">
    <property type="term" value="P:proteolysis"/>
    <property type="evidence" value="ECO:0007669"/>
    <property type="project" value="UniProtKB-KW"/>
</dbReference>
<protein>
    <recommendedName>
        <fullName evidence="7">Ubiquitin carboxyl-terminal hydrolase</fullName>
        <ecNumber evidence="7">3.4.19.12</ecNumber>
    </recommendedName>
</protein>
<dbReference type="OrthoDB" id="2248014at2759"/>
<dbReference type="Pfam" id="PF00443">
    <property type="entry name" value="UCH"/>
    <property type="match status" value="1"/>
</dbReference>
<dbReference type="EC" id="3.4.19.12" evidence="7"/>
<sequence>MDRKFWLIGGVTAAVISGAYVYWTSGRSNKKKDRCPGLENLGNTCFINSVLQALSSCSRVRSWLSDCVNSGRLNRTSLTRTLNDVVKVLNNETECFDDVYNPEDVFKTLDSIGWRIYPDQQDAHEMFHVLTQTINEETMTYPGVVPLFENPDVGFIKNEQAVSRIRSPLPRLPHRSFDHPFQGLLANQLQCVECGYKNPCRYDHFDSLSLTFPESLLVERSLETLLYHYVSVDTVSNVDCLGCSNFKKRPPGCKDPLKKTTFKKKLTIGKLPQCLAIHIQRCQWMDNGTAHKRADFVKYPEILDMSNYVYHKVAAKEARKDIQGGADSFLFGARNDQRAASFESAPSVTLLKTLNYDSRRTQSGLFIQPQLEIQSPDSDVNHNGPTSVGGASDLSLLYKLSAVMVHIGGVASGHFLTYRRSPNTVKGRCRRDKWLCCSDRSVTPVSKMDVFSAEAYMLIYERI</sequence>
<reference evidence="11" key="1">
    <citation type="submission" date="2025-08" db="UniProtKB">
        <authorList>
            <consortium name="RefSeq"/>
        </authorList>
    </citation>
    <scope>IDENTIFICATION</scope>
    <source>
        <tissue evidence="11">Whole sample</tissue>
    </source>
</reference>
<comment type="similarity">
    <text evidence="2 7">Belongs to the peptidase C19 family.</text>
</comment>
<evidence type="ECO:0000256" key="2">
    <source>
        <dbReference type="ARBA" id="ARBA00009085"/>
    </source>
</evidence>
<organism evidence="10 11">
    <name type="scientific">Crassostrea virginica</name>
    <name type="common">Eastern oyster</name>
    <dbReference type="NCBI Taxonomy" id="6565"/>
    <lineage>
        <taxon>Eukaryota</taxon>
        <taxon>Metazoa</taxon>
        <taxon>Spiralia</taxon>
        <taxon>Lophotrochozoa</taxon>
        <taxon>Mollusca</taxon>
        <taxon>Bivalvia</taxon>
        <taxon>Autobranchia</taxon>
        <taxon>Pteriomorphia</taxon>
        <taxon>Ostreida</taxon>
        <taxon>Ostreoidea</taxon>
        <taxon>Ostreidae</taxon>
        <taxon>Crassostrea</taxon>
    </lineage>
</organism>
<dbReference type="Gene3D" id="3.90.70.10">
    <property type="entry name" value="Cysteine proteinases"/>
    <property type="match status" value="1"/>
</dbReference>